<dbReference type="PANTHER" id="PTHR10367:SF17">
    <property type="entry name" value="MRNA-CAPPING ENZYME"/>
    <property type="match status" value="1"/>
</dbReference>
<dbReference type="InterPro" id="IPR051029">
    <property type="entry name" value="mRNA_Capping_Enz/RNA_Phosphat"/>
</dbReference>
<dbReference type="GO" id="GO:0004484">
    <property type="term" value="F:mRNA guanylyltransferase activity"/>
    <property type="evidence" value="ECO:0000318"/>
    <property type="project" value="GO_Central"/>
</dbReference>
<dbReference type="KEGG" id="dpx:DAPPUDRAFT_320429"/>
<dbReference type="PANTHER" id="PTHR10367">
    <property type="entry name" value="MRNA-CAPPING ENZYME"/>
    <property type="match status" value="1"/>
</dbReference>
<dbReference type="Gene3D" id="3.90.190.10">
    <property type="entry name" value="Protein tyrosine phosphatase superfamily"/>
    <property type="match status" value="1"/>
</dbReference>
<evidence type="ECO:0000313" key="1">
    <source>
        <dbReference type="EMBL" id="EFX78530.1"/>
    </source>
</evidence>
<dbReference type="eggNOG" id="KOG2386">
    <property type="taxonomic scope" value="Eukaryota"/>
</dbReference>
<protein>
    <submittedName>
        <fullName evidence="1">Uncharacterized protein</fullName>
    </submittedName>
</protein>
<keyword evidence="2" id="KW-1185">Reference proteome</keyword>
<dbReference type="InParanoid" id="E9GPU0"/>
<dbReference type="InterPro" id="IPR029021">
    <property type="entry name" value="Prot-tyrosine_phosphatase-like"/>
</dbReference>
<dbReference type="HOGENOM" id="CLU_1046827_0_0_1"/>
<dbReference type="SUPFAM" id="SSF52799">
    <property type="entry name" value="(Phosphotyrosine protein) phosphatases II"/>
    <property type="match status" value="1"/>
</dbReference>
<organism evidence="1 2">
    <name type="scientific">Daphnia pulex</name>
    <name type="common">Water flea</name>
    <dbReference type="NCBI Taxonomy" id="6669"/>
    <lineage>
        <taxon>Eukaryota</taxon>
        <taxon>Metazoa</taxon>
        <taxon>Ecdysozoa</taxon>
        <taxon>Arthropoda</taxon>
        <taxon>Crustacea</taxon>
        <taxon>Branchiopoda</taxon>
        <taxon>Diplostraca</taxon>
        <taxon>Cladocera</taxon>
        <taxon>Anomopoda</taxon>
        <taxon>Daphniidae</taxon>
        <taxon>Daphnia</taxon>
    </lineage>
</organism>
<name>E9GPU0_DAPPU</name>
<sequence>MFAVLQQLDRLETTLQDAFSQIKEIREYDIISIYLFEFPARVMLQKQETFAEFNSVNNSAQAISSSSRDIQSQAKNFKSGSPDTAKLAVGRGKKKLYAPKVIGPNNTYQCILILGQSPKGLLWLNYTCIGEPILGLPIVVCKTPLKEVLFCYNNVDIQQWFTPKSLLDKLPNVGSVIDLTATSRYYDPKVFTDADVKYTKVECAGQGIPNEGSVNKFFKLMDNFLHSPESLAKYLILRRGFQPADVCKVLNKLVDTPLKGLPSLKI</sequence>
<accession>E9GPU0</accession>
<proteinExistence type="predicted"/>
<dbReference type="AlphaFoldDB" id="E9GPU0"/>
<dbReference type="OrthoDB" id="428974at2759"/>
<dbReference type="Proteomes" id="UP000000305">
    <property type="component" value="Unassembled WGS sequence"/>
</dbReference>
<dbReference type="STRING" id="6669.E9GPU0"/>
<reference evidence="1 2" key="1">
    <citation type="journal article" date="2011" name="Science">
        <title>The ecoresponsive genome of Daphnia pulex.</title>
        <authorList>
            <person name="Colbourne J.K."/>
            <person name="Pfrender M.E."/>
            <person name="Gilbert D."/>
            <person name="Thomas W.K."/>
            <person name="Tucker A."/>
            <person name="Oakley T.H."/>
            <person name="Tokishita S."/>
            <person name="Aerts A."/>
            <person name="Arnold G.J."/>
            <person name="Basu M.K."/>
            <person name="Bauer D.J."/>
            <person name="Caceres C.E."/>
            <person name="Carmel L."/>
            <person name="Casola C."/>
            <person name="Choi J.H."/>
            <person name="Detter J.C."/>
            <person name="Dong Q."/>
            <person name="Dusheyko S."/>
            <person name="Eads B.D."/>
            <person name="Frohlich T."/>
            <person name="Geiler-Samerotte K.A."/>
            <person name="Gerlach D."/>
            <person name="Hatcher P."/>
            <person name="Jogdeo S."/>
            <person name="Krijgsveld J."/>
            <person name="Kriventseva E.V."/>
            <person name="Kultz D."/>
            <person name="Laforsch C."/>
            <person name="Lindquist E."/>
            <person name="Lopez J."/>
            <person name="Manak J.R."/>
            <person name="Muller J."/>
            <person name="Pangilinan J."/>
            <person name="Patwardhan R.P."/>
            <person name="Pitluck S."/>
            <person name="Pritham E.J."/>
            <person name="Rechtsteiner A."/>
            <person name="Rho M."/>
            <person name="Rogozin I.B."/>
            <person name="Sakarya O."/>
            <person name="Salamov A."/>
            <person name="Schaack S."/>
            <person name="Shapiro H."/>
            <person name="Shiga Y."/>
            <person name="Skalitzky C."/>
            <person name="Smith Z."/>
            <person name="Souvorov A."/>
            <person name="Sung W."/>
            <person name="Tang Z."/>
            <person name="Tsuchiya D."/>
            <person name="Tu H."/>
            <person name="Vos H."/>
            <person name="Wang M."/>
            <person name="Wolf Y.I."/>
            <person name="Yamagata H."/>
            <person name="Yamada T."/>
            <person name="Ye Y."/>
            <person name="Shaw J.R."/>
            <person name="Andrews J."/>
            <person name="Crease T.J."/>
            <person name="Tang H."/>
            <person name="Lucas S.M."/>
            <person name="Robertson H.M."/>
            <person name="Bork P."/>
            <person name="Koonin E.V."/>
            <person name="Zdobnov E.M."/>
            <person name="Grigoriev I.V."/>
            <person name="Lynch M."/>
            <person name="Boore J.L."/>
        </authorList>
    </citation>
    <scope>NUCLEOTIDE SEQUENCE [LARGE SCALE GENOMIC DNA]</scope>
</reference>
<evidence type="ECO:0000313" key="2">
    <source>
        <dbReference type="Proteomes" id="UP000000305"/>
    </source>
</evidence>
<dbReference type="GO" id="GO:0006370">
    <property type="term" value="P:7-methylguanosine mRNA capping"/>
    <property type="evidence" value="ECO:0000318"/>
    <property type="project" value="GO_Central"/>
</dbReference>
<gene>
    <name evidence="1" type="ORF">DAPPUDRAFT_320429</name>
</gene>
<dbReference type="EMBL" id="GL732557">
    <property type="protein sequence ID" value="EFX78530.1"/>
    <property type="molecule type" value="Genomic_DNA"/>
</dbReference>